<dbReference type="UniPathway" id="UPA00094"/>
<feature type="active site" description="For beta-ketoacyl synthase activity" evidence="15">
    <location>
        <position position="171"/>
    </location>
</feature>
<evidence type="ECO:0000256" key="6">
    <source>
        <dbReference type="ARBA" id="ARBA00022679"/>
    </source>
</evidence>
<organism evidence="18 19">
    <name type="scientific">Streptacidiphilus pinicola</name>
    <dbReference type="NCBI Taxonomy" id="2219663"/>
    <lineage>
        <taxon>Bacteria</taxon>
        <taxon>Bacillati</taxon>
        <taxon>Actinomycetota</taxon>
        <taxon>Actinomycetes</taxon>
        <taxon>Kitasatosporales</taxon>
        <taxon>Streptomycetaceae</taxon>
        <taxon>Streptacidiphilus</taxon>
    </lineage>
</organism>
<dbReference type="FunFam" id="3.40.47.10:FF:000039">
    <property type="entry name" value="3-oxoacyl-[acyl-carrier-protein] synthase 2"/>
    <property type="match status" value="1"/>
</dbReference>
<keyword evidence="8" id="KW-0443">Lipid metabolism</keyword>
<dbReference type="Gene3D" id="3.40.47.10">
    <property type="match status" value="1"/>
</dbReference>
<dbReference type="OrthoDB" id="9808669at2"/>
<comment type="function">
    <text evidence="11 14">Involved in the type II fatty acid elongation cycle. Catalyzes the elongation of a wide range of acyl-ACP by the addition of two carbons from malonyl-ACP to an acyl acceptor. Can efficiently catalyze the conversion of palmitoleoyl-ACP (cis-hexadec-9-enoyl-ACP) to cis-vaccenoyl-ACP (cis-octadec-11-enoyl-ACP), an essential step in the thermal regulation of fatty acid composition.</text>
</comment>
<feature type="domain" description="Ketosynthase family 3 (KS3)" evidence="17">
    <location>
        <begin position="5"/>
        <end position="421"/>
    </location>
</feature>
<evidence type="ECO:0000256" key="3">
    <source>
        <dbReference type="ARBA" id="ARBA00012356"/>
    </source>
</evidence>
<keyword evidence="19" id="KW-1185">Reference proteome</keyword>
<evidence type="ECO:0000256" key="15">
    <source>
        <dbReference type="PIRSR" id="PIRSR000447-1"/>
    </source>
</evidence>
<keyword evidence="6 14" id="KW-0808">Transferase</keyword>
<evidence type="ECO:0000256" key="10">
    <source>
        <dbReference type="ARBA" id="ARBA00023315"/>
    </source>
</evidence>
<dbReference type="PROSITE" id="PS52004">
    <property type="entry name" value="KS3_2"/>
    <property type="match status" value="1"/>
</dbReference>
<evidence type="ECO:0000256" key="7">
    <source>
        <dbReference type="ARBA" id="ARBA00022832"/>
    </source>
</evidence>
<evidence type="ECO:0000256" key="16">
    <source>
        <dbReference type="RuleBase" id="RU003694"/>
    </source>
</evidence>
<reference evidence="18 19" key="1">
    <citation type="submission" date="2018-06" db="EMBL/GenBank/DDBJ databases">
        <title>Streptacidiphilus pinicola sp. nov., isolated from pine grove soil.</title>
        <authorList>
            <person name="Roh S.G."/>
            <person name="Park S."/>
            <person name="Kim M.-K."/>
            <person name="Yun B.-R."/>
            <person name="Park J."/>
            <person name="Kim M.J."/>
            <person name="Kim Y.S."/>
            <person name="Kim S.B."/>
        </authorList>
    </citation>
    <scope>NUCLEOTIDE SEQUENCE [LARGE SCALE GENOMIC DNA]</scope>
    <source>
        <strain evidence="18 19">MMS16-CNU450</strain>
    </source>
</reference>
<dbReference type="EC" id="2.3.1.179" evidence="3 14"/>
<evidence type="ECO:0000256" key="12">
    <source>
        <dbReference type="ARBA" id="ARBA00047318"/>
    </source>
</evidence>
<evidence type="ECO:0000259" key="17">
    <source>
        <dbReference type="PROSITE" id="PS52004"/>
    </source>
</evidence>
<dbReference type="GO" id="GO:0004315">
    <property type="term" value="F:3-oxoacyl-[acyl-carrier-protein] synthase activity"/>
    <property type="evidence" value="ECO:0007669"/>
    <property type="project" value="UniProtKB-UniRule"/>
</dbReference>
<dbReference type="PIRSF" id="PIRSF000447">
    <property type="entry name" value="KAS_II"/>
    <property type="match status" value="1"/>
</dbReference>
<keyword evidence="10 14" id="KW-0012">Acyltransferase</keyword>
<evidence type="ECO:0000256" key="4">
    <source>
        <dbReference type="ARBA" id="ARBA00014657"/>
    </source>
</evidence>
<evidence type="ECO:0000256" key="1">
    <source>
        <dbReference type="ARBA" id="ARBA00005194"/>
    </source>
</evidence>
<comment type="catalytic activity">
    <reaction evidence="13 14">
        <text>a fatty acyl-[ACP] + malonyl-[ACP] + H(+) = a 3-oxoacyl-[ACP] + holo-[ACP] + CO2</text>
        <dbReference type="Rhea" id="RHEA:22836"/>
        <dbReference type="Rhea" id="RHEA-COMP:9623"/>
        <dbReference type="Rhea" id="RHEA-COMP:9685"/>
        <dbReference type="Rhea" id="RHEA-COMP:9916"/>
        <dbReference type="Rhea" id="RHEA-COMP:14125"/>
        <dbReference type="ChEBI" id="CHEBI:15378"/>
        <dbReference type="ChEBI" id="CHEBI:16526"/>
        <dbReference type="ChEBI" id="CHEBI:64479"/>
        <dbReference type="ChEBI" id="CHEBI:78449"/>
        <dbReference type="ChEBI" id="CHEBI:78776"/>
        <dbReference type="ChEBI" id="CHEBI:138651"/>
    </reaction>
</comment>
<keyword evidence="9 14" id="KW-0275">Fatty acid biosynthesis</keyword>
<keyword evidence="5 14" id="KW-0444">Lipid biosynthesis</keyword>
<comment type="caution">
    <text evidence="18">The sequence shown here is derived from an EMBL/GenBank/DDBJ whole genome shotgun (WGS) entry which is preliminary data.</text>
</comment>
<dbReference type="NCBIfam" id="NF005589">
    <property type="entry name" value="PRK07314.1"/>
    <property type="match status" value="1"/>
</dbReference>
<comment type="similarity">
    <text evidence="2 14 16">Belongs to the thiolase-like superfamily. Beta-ketoacyl-ACP synthases family.</text>
</comment>
<protein>
    <recommendedName>
        <fullName evidence="4 14">3-oxoacyl-[acyl-carrier-protein] synthase 2</fullName>
        <ecNumber evidence="3 14">2.3.1.179</ecNumber>
    </recommendedName>
</protein>
<dbReference type="NCBIfam" id="TIGR03150">
    <property type="entry name" value="fabF"/>
    <property type="match status" value="1"/>
</dbReference>
<dbReference type="InterPro" id="IPR014030">
    <property type="entry name" value="Ketoacyl_synth_N"/>
</dbReference>
<dbReference type="GO" id="GO:0006633">
    <property type="term" value="P:fatty acid biosynthetic process"/>
    <property type="evidence" value="ECO:0007669"/>
    <property type="project" value="UniProtKB-UniRule"/>
</dbReference>
<dbReference type="CDD" id="cd00834">
    <property type="entry name" value="KAS_I_II"/>
    <property type="match status" value="1"/>
</dbReference>
<evidence type="ECO:0000256" key="5">
    <source>
        <dbReference type="ARBA" id="ARBA00022516"/>
    </source>
</evidence>
<dbReference type="InterPro" id="IPR014031">
    <property type="entry name" value="Ketoacyl_synth_C"/>
</dbReference>
<comment type="catalytic activity">
    <reaction evidence="12 14">
        <text>(9Z)-hexadecenoyl-[ACP] + malonyl-[ACP] + H(+) = 3-oxo-(11Z)-octadecenoyl-[ACP] + holo-[ACP] + CO2</text>
        <dbReference type="Rhea" id="RHEA:55040"/>
        <dbReference type="Rhea" id="RHEA-COMP:9623"/>
        <dbReference type="Rhea" id="RHEA-COMP:9685"/>
        <dbReference type="Rhea" id="RHEA-COMP:10800"/>
        <dbReference type="Rhea" id="RHEA-COMP:14074"/>
        <dbReference type="ChEBI" id="CHEBI:15378"/>
        <dbReference type="ChEBI" id="CHEBI:16526"/>
        <dbReference type="ChEBI" id="CHEBI:64479"/>
        <dbReference type="ChEBI" id="CHEBI:78449"/>
        <dbReference type="ChEBI" id="CHEBI:83989"/>
        <dbReference type="ChEBI" id="CHEBI:138538"/>
        <dbReference type="EC" id="2.3.1.179"/>
    </reaction>
</comment>
<evidence type="ECO:0000256" key="11">
    <source>
        <dbReference type="ARBA" id="ARBA00024006"/>
    </source>
</evidence>
<dbReference type="InterPro" id="IPR017568">
    <property type="entry name" value="3-oxoacyl-ACP_synth-2"/>
</dbReference>
<keyword evidence="7" id="KW-0276">Fatty acid metabolism</keyword>
<dbReference type="Pfam" id="PF00109">
    <property type="entry name" value="ketoacyl-synt"/>
    <property type="match status" value="1"/>
</dbReference>
<dbReference type="InterPro" id="IPR000794">
    <property type="entry name" value="Beta-ketoacyl_synthase"/>
</dbReference>
<evidence type="ECO:0000256" key="2">
    <source>
        <dbReference type="ARBA" id="ARBA00008467"/>
    </source>
</evidence>
<evidence type="ECO:0000256" key="14">
    <source>
        <dbReference type="PIRNR" id="PIRNR000447"/>
    </source>
</evidence>
<evidence type="ECO:0000256" key="13">
    <source>
        <dbReference type="ARBA" id="ARBA00047659"/>
    </source>
</evidence>
<accession>A0A2X0J0H8</accession>
<evidence type="ECO:0000313" key="19">
    <source>
        <dbReference type="Proteomes" id="UP000248889"/>
    </source>
</evidence>
<comment type="pathway">
    <text evidence="1 14">Lipid metabolism; fatty acid biosynthesis.</text>
</comment>
<proteinExistence type="inferred from homology"/>
<dbReference type="InterPro" id="IPR020841">
    <property type="entry name" value="PKS_Beta-ketoAc_synthase_dom"/>
</dbReference>
<dbReference type="GO" id="GO:0005829">
    <property type="term" value="C:cytosol"/>
    <property type="evidence" value="ECO:0007669"/>
    <property type="project" value="TreeGrafter"/>
</dbReference>
<gene>
    <name evidence="18" type="primary">fabF</name>
    <name evidence="18" type="ORF">DN069_36205</name>
</gene>
<dbReference type="AlphaFoldDB" id="A0A2X0J0H8"/>
<sequence length="422" mass="43410">MTSDNRTVVVTGIGAFTPLGADAASTWEGLVAGRSGVSLIEDEWAADLPVRIAARTAVDPGEVLPRPLARKLDRSAQFALIAAREAWADAGFTTPATEEGSPIAPERLGAVVASGIGGVTTLLDQYDVLKEKGVRRVSPHTVPMLMPNSPAANVGLEVGARAGVHTPVSACASGAEAIGYAIEMIRTGRADVVVAGGTEAAIHPLPIVAFANMMAMSKNNEHPQAASRPYDKARDGFVLGEGAGVVVLESAEHAAARGARVYCEAVGQGLSSDAHHIAQPEPSGSGVARAIAQLLEATDVDPAEIVHVNAHATSTPQGDTAEIKALRRVLGDHLDHIAVSATKSMTGHLLGGAGGIETVATVLALHHRTAPPTINVDDLDPEVDADIVVGEPRALPAEGRLTALNNSFGFGGHNVVLAFRTV</sequence>
<dbReference type="InterPro" id="IPR016039">
    <property type="entry name" value="Thiolase-like"/>
</dbReference>
<dbReference type="EMBL" id="QKYN01000197">
    <property type="protein sequence ID" value="RAG80798.1"/>
    <property type="molecule type" value="Genomic_DNA"/>
</dbReference>
<dbReference type="Pfam" id="PF02801">
    <property type="entry name" value="Ketoacyl-synt_C"/>
    <property type="match status" value="1"/>
</dbReference>
<name>A0A2X0J0H8_9ACTN</name>
<dbReference type="Proteomes" id="UP000248889">
    <property type="component" value="Unassembled WGS sequence"/>
</dbReference>
<evidence type="ECO:0000256" key="8">
    <source>
        <dbReference type="ARBA" id="ARBA00023098"/>
    </source>
</evidence>
<evidence type="ECO:0000313" key="18">
    <source>
        <dbReference type="EMBL" id="RAG80798.1"/>
    </source>
</evidence>
<evidence type="ECO:0000256" key="9">
    <source>
        <dbReference type="ARBA" id="ARBA00023160"/>
    </source>
</evidence>
<dbReference type="SMART" id="SM00825">
    <property type="entry name" value="PKS_KS"/>
    <property type="match status" value="1"/>
</dbReference>
<dbReference type="PANTHER" id="PTHR11712">
    <property type="entry name" value="POLYKETIDE SYNTHASE-RELATED"/>
    <property type="match status" value="1"/>
</dbReference>
<dbReference type="RefSeq" id="WP_111507501.1">
    <property type="nucleotide sequence ID" value="NZ_QKYN01000197.1"/>
</dbReference>
<dbReference type="SUPFAM" id="SSF53901">
    <property type="entry name" value="Thiolase-like"/>
    <property type="match status" value="2"/>
</dbReference>
<dbReference type="PANTHER" id="PTHR11712:SF336">
    <property type="entry name" value="3-OXOACYL-[ACYL-CARRIER-PROTEIN] SYNTHASE, MITOCHONDRIAL"/>
    <property type="match status" value="1"/>
</dbReference>